<evidence type="ECO:0000313" key="3">
    <source>
        <dbReference type="Proteomes" id="UP000198914"/>
    </source>
</evidence>
<protein>
    <submittedName>
        <fullName evidence="2">Uncharacterized protein</fullName>
    </submittedName>
</protein>
<evidence type="ECO:0000256" key="1">
    <source>
        <dbReference type="SAM" id="MobiDB-lite"/>
    </source>
</evidence>
<dbReference type="Proteomes" id="UP000198914">
    <property type="component" value="Unassembled WGS sequence"/>
</dbReference>
<gene>
    <name evidence="2" type="ORF">SAMN05444004_1196</name>
</gene>
<feature type="region of interest" description="Disordered" evidence="1">
    <location>
        <begin position="89"/>
        <end position="260"/>
    </location>
</feature>
<name>A0A1H3TQS1_9RHOB</name>
<dbReference type="EMBL" id="FNPX01000019">
    <property type="protein sequence ID" value="SDZ52357.1"/>
    <property type="molecule type" value="Genomic_DNA"/>
</dbReference>
<feature type="compositionally biased region" description="Basic and acidic residues" evidence="1">
    <location>
        <begin position="164"/>
        <end position="192"/>
    </location>
</feature>
<feature type="compositionally biased region" description="Acidic residues" evidence="1">
    <location>
        <begin position="89"/>
        <end position="99"/>
    </location>
</feature>
<dbReference type="AlphaFoldDB" id="A0A1H3TQS1"/>
<dbReference type="STRING" id="1244108.SAMN05444004_1196"/>
<feature type="compositionally biased region" description="Acidic residues" evidence="1">
    <location>
        <begin position="134"/>
        <end position="147"/>
    </location>
</feature>
<feature type="compositionally biased region" description="Low complexity" evidence="1">
    <location>
        <begin position="193"/>
        <end position="211"/>
    </location>
</feature>
<organism evidence="2 3">
    <name type="scientific">Jannaschia faecimaris</name>
    <dbReference type="NCBI Taxonomy" id="1244108"/>
    <lineage>
        <taxon>Bacteria</taxon>
        <taxon>Pseudomonadati</taxon>
        <taxon>Pseudomonadota</taxon>
        <taxon>Alphaproteobacteria</taxon>
        <taxon>Rhodobacterales</taxon>
        <taxon>Roseobacteraceae</taxon>
        <taxon>Jannaschia</taxon>
    </lineage>
</organism>
<reference evidence="3" key="1">
    <citation type="submission" date="2016-10" db="EMBL/GenBank/DDBJ databases">
        <authorList>
            <person name="Varghese N."/>
            <person name="Submissions S."/>
        </authorList>
    </citation>
    <scope>NUCLEOTIDE SEQUENCE [LARGE SCALE GENOMIC DNA]</scope>
    <source>
        <strain evidence="3">DSM 100420</strain>
    </source>
</reference>
<sequence>MAQTHDIEDVLSSIRRLVANESGQTAKPKVMDGPMLVLEDSHRITEPEDPFQMIRALAQEERDGRDAEHLTNALPADLAAITTDLEEGSEAVAWDADEDQPLKSADEMRKALGNRDTPLRSGAPDRTVDVPSDYTEDTDYEAETEDAAQERAPEPEPVIQAETDATRRDVMHDEFQYHHHERAPEADNRATEEVVGAAEPDGGAADNNGNGIHQTNPNPNPHGEPDPRPAEPEIGSAGPKSLQEEMGRAGLADLSSSLGGDDALRDLIAEIVRQELSGELGERITRNVRKLVRREIRQILASDEID</sequence>
<dbReference type="OrthoDB" id="7875768at2"/>
<proteinExistence type="predicted"/>
<feature type="compositionally biased region" description="Basic and acidic residues" evidence="1">
    <location>
        <begin position="100"/>
        <end position="110"/>
    </location>
</feature>
<keyword evidence="3" id="KW-1185">Reference proteome</keyword>
<evidence type="ECO:0000313" key="2">
    <source>
        <dbReference type="EMBL" id="SDZ52357.1"/>
    </source>
</evidence>
<dbReference type="RefSeq" id="WP_092647504.1">
    <property type="nucleotide sequence ID" value="NZ_FNPX01000019.1"/>
</dbReference>
<accession>A0A1H3TQS1</accession>